<dbReference type="SUPFAM" id="SSF90123">
    <property type="entry name" value="ABC transporter transmembrane region"/>
    <property type="match status" value="1"/>
</dbReference>
<keyword evidence="3" id="KW-0547">Nucleotide-binding</keyword>
<dbReference type="GO" id="GO:0016020">
    <property type="term" value="C:membrane"/>
    <property type="evidence" value="ECO:0007669"/>
    <property type="project" value="InterPro"/>
</dbReference>
<keyword evidence="1" id="KW-0813">Transport</keyword>
<feature type="transmembrane region" description="Helical" evidence="8">
    <location>
        <begin position="275"/>
        <end position="301"/>
    </location>
</feature>
<keyword evidence="2 8" id="KW-0812">Transmembrane</keyword>
<evidence type="ECO:0000256" key="3">
    <source>
        <dbReference type="ARBA" id="ARBA00022741"/>
    </source>
</evidence>
<keyword evidence="4" id="KW-0067">ATP-binding</keyword>
<feature type="domain" description="ABC transmembrane type-1" evidence="10">
    <location>
        <begin position="148"/>
        <end position="430"/>
    </location>
</feature>
<keyword evidence="5 8" id="KW-1133">Transmembrane helix</keyword>
<evidence type="ECO:0000313" key="11">
    <source>
        <dbReference type="EMBL" id="JAC77279.1"/>
    </source>
</evidence>
<evidence type="ECO:0000256" key="2">
    <source>
        <dbReference type="ARBA" id="ARBA00022692"/>
    </source>
</evidence>
<name>A0A061S2N9_9CHLO</name>
<dbReference type="InterPro" id="IPR011527">
    <property type="entry name" value="ABC1_TM_dom"/>
</dbReference>
<dbReference type="GO" id="GO:0016887">
    <property type="term" value="F:ATP hydrolysis activity"/>
    <property type="evidence" value="ECO:0007669"/>
    <property type="project" value="InterPro"/>
</dbReference>
<evidence type="ECO:0000259" key="10">
    <source>
        <dbReference type="PROSITE" id="PS50929"/>
    </source>
</evidence>
<sequence>MRLSRWIGARAPAAKRGPRSQAGVSSAPVARAPSLDSWASLTVAPEEPQPKVCTLEAAGWLNRLCFAWATPLMEQGARAGLRVADLFLLPRDLEPQECTHRLWRSWCAERRRAAAANRKAEQGGVLAKASVLRACLVTYGGPLTTLGLLKALNCLLSFAGPLILQQLLVLLLDRKEAKARHHFVREAWFLLSTLAAACILKALLNSQCEYHQGRLCAQIRAGLTGCLFRKALCTKAADLGADADGSFDFATPTHVEEVVSLFNFFHELWALPLQIGIGLVLLFQQVHFACLPGILVMLSLVPVNRLLAYRMQGTLPGIKSAREARVRNTTDVVRAIPQIKALALEDFFKRRIVAPRERELSLLAKLKALDAVSVFIRAATSLLVVSCTFGTYTAFGGEMRVDVVFIAFALFGVVVQPINSIPFVVVSWRNALRCVRRLRTLMGNRETSPEWAYRRPRGPHRLPAGEERRVLWAEGDPPEPWQRSPPKHTRAASTPAEGLRVPLIGRGHSINAVSGCLSLSACLAEGSGDEDLSEEEPPLPGELPEGVAVFLQGASFVNPARAEAERRSVVSAEEPQLKELSLSIPRGSLCCVLGDSEACKEDLLQALCGELSCKSGWGVVLGAVSYAPQSPFLLQASMRANVVFGSKFDHVRYTKVLEACALDAEMRLLPQGDLTSATDQSVNPTPSFLARLSLARAVYQDSDVVLVEDILRQVDHLTAERLVSQVVLGPLLEGKTRVIVCNHYQALHAADQLLWVQDGGVVPGGKWSDASQEPPAAAGTGKTSSPLPMTLQKIEADAVHRRELSVQDLVTLAGRQLFEPHIPRNLEAAHMANMDLARVRQGRTIWSPDIDTNLNKRNRKRKD</sequence>
<dbReference type="PANTHER" id="PTHR24223:SF330">
    <property type="entry name" value="ATP-BINDING CASSETTE SUB-FAMILY C MEMBER 10"/>
    <property type="match status" value="1"/>
</dbReference>
<evidence type="ECO:0000256" key="7">
    <source>
        <dbReference type="SAM" id="MobiDB-lite"/>
    </source>
</evidence>
<keyword evidence="11" id="KW-0378">Hydrolase</keyword>
<feature type="region of interest" description="Disordered" evidence="7">
    <location>
        <begin position="475"/>
        <end position="495"/>
    </location>
</feature>
<evidence type="ECO:0000256" key="5">
    <source>
        <dbReference type="ARBA" id="ARBA00022989"/>
    </source>
</evidence>
<evidence type="ECO:0000256" key="4">
    <source>
        <dbReference type="ARBA" id="ARBA00022840"/>
    </source>
</evidence>
<dbReference type="GO" id="GO:0005524">
    <property type="term" value="F:ATP binding"/>
    <property type="evidence" value="ECO:0007669"/>
    <property type="project" value="UniProtKB-KW"/>
</dbReference>
<evidence type="ECO:0000256" key="1">
    <source>
        <dbReference type="ARBA" id="ARBA00022448"/>
    </source>
</evidence>
<dbReference type="InterPro" id="IPR027417">
    <property type="entry name" value="P-loop_NTPase"/>
</dbReference>
<dbReference type="Gene3D" id="3.40.50.300">
    <property type="entry name" value="P-loop containing nucleotide triphosphate hydrolases"/>
    <property type="match status" value="1"/>
</dbReference>
<protein>
    <submittedName>
        <fullName evidence="11">p-loop containing nucleoside triphosphate hydrolase protein</fullName>
    </submittedName>
</protein>
<evidence type="ECO:0000256" key="8">
    <source>
        <dbReference type="SAM" id="Phobius"/>
    </source>
</evidence>
<feature type="domain" description="ABC transporter" evidence="9">
    <location>
        <begin position="560"/>
        <end position="783"/>
    </location>
</feature>
<dbReference type="InterPro" id="IPR050173">
    <property type="entry name" value="ABC_transporter_C-like"/>
</dbReference>
<accession>A0A061S2N9</accession>
<feature type="region of interest" description="Disordered" evidence="7">
    <location>
        <begin position="765"/>
        <end position="787"/>
    </location>
</feature>
<keyword evidence="6 8" id="KW-0472">Membrane</keyword>
<proteinExistence type="predicted"/>
<feature type="transmembrane region" description="Helical" evidence="8">
    <location>
        <begin position="368"/>
        <end position="392"/>
    </location>
</feature>
<dbReference type="PROSITE" id="PS50929">
    <property type="entry name" value="ABC_TM1F"/>
    <property type="match status" value="1"/>
</dbReference>
<dbReference type="InterPro" id="IPR003439">
    <property type="entry name" value="ABC_transporter-like_ATP-bd"/>
</dbReference>
<dbReference type="PANTHER" id="PTHR24223">
    <property type="entry name" value="ATP-BINDING CASSETTE SUB-FAMILY C"/>
    <property type="match status" value="1"/>
</dbReference>
<dbReference type="EMBL" id="GBEZ01008251">
    <property type="protein sequence ID" value="JAC77279.1"/>
    <property type="molecule type" value="Transcribed_RNA"/>
</dbReference>
<dbReference type="SUPFAM" id="SSF52540">
    <property type="entry name" value="P-loop containing nucleoside triphosphate hydrolases"/>
    <property type="match status" value="1"/>
</dbReference>
<dbReference type="AlphaFoldDB" id="A0A061S2N9"/>
<dbReference type="Pfam" id="PF00664">
    <property type="entry name" value="ABC_membrane"/>
    <property type="match status" value="1"/>
</dbReference>
<organism evidence="11">
    <name type="scientific">Tetraselmis sp. GSL018</name>
    <dbReference type="NCBI Taxonomy" id="582737"/>
    <lineage>
        <taxon>Eukaryota</taxon>
        <taxon>Viridiplantae</taxon>
        <taxon>Chlorophyta</taxon>
        <taxon>core chlorophytes</taxon>
        <taxon>Chlorodendrophyceae</taxon>
        <taxon>Chlorodendrales</taxon>
        <taxon>Chlorodendraceae</taxon>
        <taxon>Tetraselmis</taxon>
    </lineage>
</organism>
<gene>
    <name evidence="11" type="ORF">TSPGSL018_18115</name>
</gene>
<feature type="transmembrane region" description="Helical" evidence="8">
    <location>
        <begin position="404"/>
        <end position="428"/>
    </location>
</feature>
<dbReference type="Gene3D" id="1.20.1560.10">
    <property type="entry name" value="ABC transporter type 1, transmembrane domain"/>
    <property type="match status" value="1"/>
</dbReference>
<dbReference type="PROSITE" id="PS50893">
    <property type="entry name" value="ABC_TRANSPORTER_2"/>
    <property type="match status" value="1"/>
</dbReference>
<evidence type="ECO:0000259" key="9">
    <source>
        <dbReference type="PROSITE" id="PS50893"/>
    </source>
</evidence>
<dbReference type="InterPro" id="IPR036640">
    <property type="entry name" value="ABC1_TM_sf"/>
</dbReference>
<evidence type="ECO:0000256" key="6">
    <source>
        <dbReference type="ARBA" id="ARBA00023136"/>
    </source>
</evidence>
<reference evidence="11" key="1">
    <citation type="submission" date="2014-05" db="EMBL/GenBank/DDBJ databases">
        <title>The transcriptome of the halophilic microalga Tetraselmis sp. GSL018 isolated from the Great Salt Lake, Utah.</title>
        <authorList>
            <person name="Jinkerson R.E."/>
            <person name="D'Adamo S."/>
            <person name="Posewitz M.C."/>
        </authorList>
    </citation>
    <scope>NUCLEOTIDE SEQUENCE</scope>
    <source>
        <strain evidence="11">GSL018</strain>
    </source>
</reference>
<dbReference type="GO" id="GO:0140359">
    <property type="term" value="F:ABC-type transporter activity"/>
    <property type="evidence" value="ECO:0007669"/>
    <property type="project" value="InterPro"/>
</dbReference>